<dbReference type="PANTHER" id="PTHR12138">
    <property type="entry name" value="PRIMATE-EXPANDED PROTEIN FAMILY"/>
    <property type="match status" value="1"/>
</dbReference>
<name>A0A8I5NR20_PAPAN</name>
<organism evidence="2 3">
    <name type="scientific">Papio anubis</name>
    <name type="common">Olive baboon</name>
    <dbReference type="NCBI Taxonomy" id="9555"/>
    <lineage>
        <taxon>Eukaryota</taxon>
        <taxon>Metazoa</taxon>
        <taxon>Chordata</taxon>
        <taxon>Craniata</taxon>
        <taxon>Vertebrata</taxon>
        <taxon>Euteleostomi</taxon>
        <taxon>Mammalia</taxon>
        <taxon>Eutheria</taxon>
        <taxon>Euarchontoglires</taxon>
        <taxon>Primates</taxon>
        <taxon>Haplorrhini</taxon>
        <taxon>Catarrhini</taxon>
        <taxon>Cercopithecidae</taxon>
        <taxon>Cercopithecinae</taxon>
        <taxon>Papio</taxon>
    </lineage>
</organism>
<dbReference type="PANTHER" id="PTHR12138:SF133">
    <property type="entry name" value="SECRETED PROTEIN"/>
    <property type="match status" value="1"/>
</dbReference>
<feature type="transmembrane region" description="Helical" evidence="1">
    <location>
        <begin position="29"/>
        <end position="51"/>
    </location>
</feature>
<reference evidence="2 3" key="1">
    <citation type="submission" date="2012-03" db="EMBL/GenBank/DDBJ databases">
        <title>Whole Genome Assembly of Papio anubis.</title>
        <authorList>
            <person name="Liu Y.L."/>
            <person name="Abraham K.A."/>
            <person name="Akbar H.A."/>
            <person name="Ali S.A."/>
            <person name="Anosike U.A."/>
            <person name="Aqrawi P.A."/>
            <person name="Arias F.A."/>
            <person name="Attaway T.A."/>
            <person name="Awwad R.A."/>
            <person name="Babu C.B."/>
            <person name="Bandaranaike D.B."/>
            <person name="Battles P.B."/>
            <person name="Bell A.B."/>
            <person name="Beltran B.B."/>
            <person name="Berhane-Mersha D.B."/>
            <person name="Bess C.B."/>
            <person name="Bickham C.B."/>
            <person name="Bolden T.B."/>
            <person name="Carter K.C."/>
            <person name="Chau D.C."/>
            <person name="Chavez A.C."/>
            <person name="Clerc-Blankenburg K.C."/>
            <person name="Coyle M.C."/>
            <person name="Dao M.D."/>
            <person name="Davila M.L.D."/>
            <person name="Davy-Carroll L.D."/>
            <person name="Denson S.D."/>
            <person name="Dinh H.D."/>
            <person name="Fernandez S.F."/>
            <person name="Fernando P.F."/>
            <person name="Forbes L.F."/>
            <person name="Francis C.F."/>
            <person name="Francisco L.F."/>
            <person name="Fu Q.F."/>
            <person name="Garcia-Iii R.G."/>
            <person name="Garrett T.G."/>
            <person name="Gross S.G."/>
            <person name="Gubbala S.G."/>
            <person name="Hirani K.H."/>
            <person name="Hogues M.H."/>
            <person name="Hollins B.H."/>
            <person name="Jackson L.J."/>
            <person name="Javaid M.J."/>
            <person name="Jhangiani S.J."/>
            <person name="Johnson A.J."/>
            <person name="Johnson B.J."/>
            <person name="Jones J.J."/>
            <person name="Joshi V.J."/>
            <person name="Kalu J.K."/>
            <person name="Khan N.K."/>
            <person name="Korchina V.K."/>
            <person name="Kovar C.K."/>
            <person name="Lago L.L."/>
            <person name="Lara F.L."/>
            <person name="Le T.-K.L."/>
            <person name="Lee S.L."/>
            <person name="Legall-Iii F.L."/>
            <person name="Lemon S.L."/>
            <person name="Liu J.L."/>
            <person name="Liu Y.-S.L."/>
            <person name="Liyanage D.L."/>
            <person name="Lopez J.L."/>
            <person name="Lorensuhewa L.L."/>
            <person name="Mata R.M."/>
            <person name="Mathew T.M."/>
            <person name="Mercado C.M."/>
            <person name="Mercado I.M."/>
            <person name="Morales K.M."/>
            <person name="Morgan M.M."/>
            <person name="Munidasa M.M."/>
            <person name="Ngo D.N."/>
            <person name="Nguyen L.N."/>
            <person name="Nguyen T.N."/>
            <person name="Nguyen N.N."/>
            <person name="Obregon M.O."/>
            <person name="Okwuonu G.O."/>
            <person name="Ongeri F.O."/>
            <person name="Onwere C.O."/>
            <person name="Osifeso I.O."/>
            <person name="Parra A.P."/>
            <person name="Patil S.P."/>
            <person name="Perez A.P."/>
            <person name="Perez Y.P."/>
            <person name="Pham C.P."/>
            <person name="Pu L.-L.P."/>
            <person name="Puazo M.P."/>
            <person name="Quiroz J.Q."/>
            <person name="Rouhana J.R."/>
            <person name="Ruiz M.R."/>
            <person name="Ruiz S.-J.R."/>
            <person name="Saada N.S."/>
            <person name="Santibanez J.S."/>
            <person name="Scheel M.S."/>
            <person name="Schneider B.S."/>
            <person name="Simmons D.S."/>
            <person name="Sisson I.S."/>
            <person name="Tang L.-Y.T."/>
            <person name="Thornton R.T."/>
            <person name="Tisius J.T."/>
            <person name="Toledanes G.T."/>
            <person name="Trejos Z.T."/>
            <person name="Usmani K.U."/>
            <person name="Varghese R.V."/>
            <person name="Vattathil S.V."/>
            <person name="Vee V.V."/>
            <person name="Walker D.W."/>
            <person name="Weissenberger G.W."/>
            <person name="White C.W."/>
            <person name="Williams A.W."/>
            <person name="Woodworth J.W."/>
            <person name="Wright R.W."/>
            <person name="Zhu Y.Z."/>
            <person name="Han Y.H."/>
            <person name="Newsham I.N."/>
            <person name="Nazareth L.N."/>
            <person name="Worley K.W."/>
            <person name="Muzny D.M."/>
            <person name="Rogers J.R."/>
            <person name="Gibbs R.G."/>
        </authorList>
    </citation>
    <scope>NUCLEOTIDE SEQUENCE [LARGE SCALE GENOMIC DNA]</scope>
</reference>
<dbReference type="GeneTree" id="ENSGT01120000271815"/>
<proteinExistence type="predicted"/>
<dbReference type="AlphaFoldDB" id="A0A8I5NR20"/>
<dbReference type="Proteomes" id="UP000028761">
    <property type="component" value="Chromosome 12"/>
</dbReference>
<evidence type="ECO:0000313" key="2">
    <source>
        <dbReference type="Ensembl" id="ENSPANP00000051845.1"/>
    </source>
</evidence>
<evidence type="ECO:0000313" key="3">
    <source>
        <dbReference type="Proteomes" id="UP000028761"/>
    </source>
</evidence>
<dbReference type="Ensembl" id="ENSPANT00000075758.1">
    <property type="protein sequence ID" value="ENSPANP00000051845.1"/>
    <property type="gene ID" value="ENSPANG00000043615.1"/>
</dbReference>
<reference evidence="2" key="2">
    <citation type="submission" date="2025-08" db="UniProtKB">
        <authorList>
            <consortium name="Ensembl"/>
        </authorList>
    </citation>
    <scope>IDENTIFICATION</scope>
</reference>
<reference evidence="2" key="3">
    <citation type="submission" date="2025-09" db="UniProtKB">
        <authorList>
            <consortium name="Ensembl"/>
        </authorList>
    </citation>
    <scope>IDENTIFICATION</scope>
</reference>
<keyword evidence="3" id="KW-1185">Reference proteome</keyword>
<keyword evidence="1" id="KW-0472">Membrane</keyword>
<keyword evidence="1" id="KW-0812">Transmembrane</keyword>
<keyword evidence="1" id="KW-1133">Transmembrane helix</keyword>
<evidence type="ECO:0000256" key="1">
    <source>
        <dbReference type="SAM" id="Phobius"/>
    </source>
</evidence>
<sequence>MRLFSENYTLFYSFKHAIIFHAVYTKVKFILILKLVFIAGFLVFCLFVCFLRRSLTVLPRLECSGAISAHCNLCLPGSSDSPASASRVAGITGACHNVWLIF</sequence>
<accession>A0A8I5NR20</accession>
<protein>
    <submittedName>
        <fullName evidence="2">Uncharacterized protein</fullName>
    </submittedName>
</protein>